<dbReference type="AlphaFoldDB" id="A0AAV2CR57"/>
<evidence type="ECO:0000313" key="9">
    <source>
        <dbReference type="Proteomes" id="UP001497516"/>
    </source>
</evidence>
<feature type="transmembrane region" description="Helical" evidence="6">
    <location>
        <begin position="76"/>
        <end position="96"/>
    </location>
</feature>
<dbReference type="InterPro" id="IPR037185">
    <property type="entry name" value="EmrE-like"/>
</dbReference>
<organism evidence="8 9">
    <name type="scientific">Linum trigynum</name>
    <dbReference type="NCBI Taxonomy" id="586398"/>
    <lineage>
        <taxon>Eukaryota</taxon>
        <taxon>Viridiplantae</taxon>
        <taxon>Streptophyta</taxon>
        <taxon>Embryophyta</taxon>
        <taxon>Tracheophyta</taxon>
        <taxon>Spermatophyta</taxon>
        <taxon>Magnoliopsida</taxon>
        <taxon>eudicotyledons</taxon>
        <taxon>Gunneridae</taxon>
        <taxon>Pentapetalae</taxon>
        <taxon>rosids</taxon>
        <taxon>fabids</taxon>
        <taxon>Malpighiales</taxon>
        <taxon>Linaceae</taxon>
        <taxon>Linum</taxon>
    </lineage>
</organism>
<keyword evidence="5 6" id="KW-0472">Membrane</keyword>
<feature type="transmembrane region" description="Helical" evidence="6">
    <location>
        <begin position="206"/>
        <end position="227"/>
    </location>
</feature>
<dbReference type="PANTHER" id="PTHR31218">
    <property type="entry name" value="WAT1-RELATED PROTEIN"/>
    <property type="match status" value="1"/>
</dbReference>
<feature type="transmembrane region" description="Helical" evidence="6">
    <location>
        <begin position="174"/>
        <end position="194"/>
    </location>
</feature>
<evidence type="ECO:0000256" key="3">
    <source>
        <dbReference type="ARBA" id="ARBA00022692"/>
    </source>
</evidence>
<evidence type="ECO:0000256" key="4">
    <source>
        <dbReference type="ARBA" id="ARBA00022989"/>
    </source>
</evidence>
<name>A0AAV2CR57_9ROSI</name>
<dbReference type="InterPro" id="IPR030184">
    <property type="entry name" value="WAT1-related"/>
</dbReference>
<evidence type="ECO:0000259" key="7">
    <source>
        <dbReference type="Pfam" id="PF00892"/>
    </source>
</evidence>
<keyword evidence="9" id="KW-1185">Reference proteome</keyword>
<comment type="similarity">
    <text evidence="2 6">Belongs to the drug/metabolite transporter (DMT) superfamily. Plant drug/metabolite exporter (P-DME) (TC 2.A.7.4) family.</text>
</comment>
<evidence type="ECO:0000313" key="8">
    <source>
        <dbReference type="EMBL" id="CAL1358574.1"/>
    </source>
</evidence>
<accession>A0AAV2CR57</accession>
<sequence>MENYKPEMAMAALQFSYAVVSLAGRAALLEGLSPRVFVVYRQAIAALTVSPMAYFSSRRKVAGGGGGGRGSIGFRSFSLIFLAALIGVTINQNLYFEGIYLASSSMGSATGNLVPGLTFVMATIFGLEKVNIRSLRSMAKIVGTIMCVAGAVTMALVKGPKLFVTNPSAGGENWLLGCCLLFSSACCWSIWLILQVPVMSSYPDPLGVSAWMCLIGALQSGFVTIFLEPELEAWKITSYLQLFSCVFTGIVGSGIAFFVQAWCIAERGPLFSALFNPLCTVIVTVLASFLLDEKIYVGSLLGGIGVIIGLYVVLWGKSKDYVKVSSNHEGEIIDDPKSANGQTQVVKIQLDQECAGEIRCKINDLEEPFLCTKMKNDIVEDNSYSDSHEEP</sequence>
<dbReference type="InterPro" id="IPR000620">
    <property type="entry name" value="EamA_dom"/>
</dbReference>
<feature type="transmembrane region" description="Helical" evidence="6">
    <location>
        <begin position="239"/>
        <end position="263"/>
    </location>
</feature>
<protein>
    <recommendedName>
        <fullName evidence="6">WAT1-related protein</fullName>
    </recommendedName>
</protein>
<dbReference type="SUPFAM" id="SSF103481">
    <property type="entry name" value="Multidrug resistance efflux transporter EmrE"/>
    <property type="match status" value="1"/>
</dbReference>
<evidence type="ECO:0000256" key="1">
    <source>
        <dbReference type="ARBA" id="ARBA00004141"/>
    </source>
</evidence>
<dbReference type="GO" id="GO:0022857">
    <property type="term" value="F:transmembrane transporter activity"/>
    <property type="evidence" value="ECO:0007669"/>
    <property type="project" value="InterPro"/>
</dbReference>
<dbReference type="Pfam" id="PF00892">
    <property type="entry name" value="EamA"/>
    <property type="match status" value="2"/>
</dbReference>
<evidence type="ECO:0000256" key="6">
    <source>
        <dbReference type="RuleBase" id="RU363077"/>
    </source>
</evidence>
<keyword evidence="4 6" id="KW-1133">Transmembrane helix</keyword>
<dbReference type="EMBL" id="OZ034814">
    <property type="protein sequence ID" value="CAL1358574.1"/>
    <property type="molecule type" value="Genomic_DNA"/>
</dbReference>
<feature type="transmembrane region" description="Helical" evidence="6">
    <location>
        <begin position="108"/>
        <end position="127"/>
    </location>
</feature>
<evidence type="ECO:0000256" key="2">
    <source>
        <dbReference type="ARBA" id="ARBA00007635"/>
    </source>
</evidence>
<keyword evidence="3 6" id="KW-0812">Transmembrane</keyword>
<feature type="domain" description="EamA" evidence="7">
    <location>
        <begin position="10"/>
        <end position="152"/>
    </location>
</feature>
<feature type="transmembrane region" description="Helical" evidence="6">
    <location>
        <begin position="139"/>
        <end position="159"/>
    </location>
</feature>
<dbReference type="Proteomes" id="UP001497516">
    <property type="component" value="Chromosome 10"/>
</dbReference>
<evidence type="ECO:0000256" key="5">
    <source>
        <dbReference type="ARBA" id="ARBA00023136"/>
    </source>
</evidence>
<proteinExistence type="inferred from homology"/>
<feature type="transmembrane region" description="Helical" evidence="6">
    <location>
        <begin position="295"/>
        <end position="316"/>
    </location>
</feature>
<dbReference type="GO" id="GO:0016020">
    <property type="term" value="C:membrane"/>
    <property type="evidence" value="ECO:0007669"/>
    <property type="project" value="UniProtKB-SubCell"/>
</dbReference>
<feature type="transmembrane region" description="Helical" evidence="6">
    <location>
        <begin position="270"/>
        <end position="289"/>
    </location>
</feature>
<comment type="subcellular location">
    <subcellularLocation>
        <location evidence="1 6">Membrane</location>
        <topology evidence="1 6">Multi-pass membrane protein</topology>
    </subcellularLocation>
</comment>
<feature type="domain" description="EamA" evidence="7">
    <location>
        <begin position="176"/>
        <end position="314"/>
    </location>
</feature>
<gene>
    <name evidence="8" type="ORF">LTRI10_LOCUS6121</name>
</gene>
<reference evidence="8 9" key="1">
    <citation type="submission" date="2024-04" db="EMBL/GenBank/DDBJ databases">
        <authorList>
            <person name="Fracassetti M."/>
        </authorList>
    </citation>
    <scope>NUCLEOTIDE SEQUENCE [LARGE SCALE GENOMIC DNA]</scope>
</reference>